<evidence type="ECO:0000259" key="5">
    <source>
        <dbReference type="PROSITE" id="PS50931"/>
    </source>
</evidence>
<dbReference type="Pfam" id="PF00126">
    <property type="entry name" value="HTH_1"/>
    <property type="match status" value="1"/>
</dbReference>
<dbReference type="InterPro" id="IPR036390">
    <property type="entry name" value="WH_DNA-bd_sf"/>
</dbReference>
<dbReference type="AlphaFoldDB" id="A0A0M0LNQ8"/>
<comment type="caution">
    <text evidence="6">The sequence shown here is derived from an EMBL/GenBank/DDBJ whole genome shotgun (WGS) entry which is preliminary data.</text>
</comment>
<evidence type="ECO:0000256" key="4">
    <source>
        <dbReference type="ARBA" id="ARBA00023163"/>
    </source>
</evidence>
<dbReference type="InterPro" id="IPR005119">
    <property type="entry name" value="LysR_subst-bd"/>
</dbReference>
<accession>A0A0M0LNQ8</accession>
<dbReference type="CDD" id="cd05466">
    <property type="entry name" value="PBP2_LTTR_substrate"/>
    <property type="match status" value="1"/>
</dbReference>
<name>A0A0M0LNQ8_9BACL</name>
<gene>
    <name evidence="6" type="ORF">AMD00_08095</name>
</gene>
<dbReference type="EMBL" id="LILB01000001">
    <property type="protein sequence ID" value="KOO52348.1"/>
    <property type="molecule type" value="Genomic_DNA"/>
</dbReference>
<dbReference type="PANTHER" id="PTHR30419">
    <property type="entry name" value="HTH-TYPE TRANSCRIPTIONAL REGULATOR YBHD"/>
    <property type="match status" value="1"/>
</dbReference>
<dbReference type="GeneID" id="301136064"/>
<dbReference type="FunFam" id="1.10.10.10:FF:000001">
    <property type="entry name" value="LysR family transcriptional regulator"/>
    <property type="match status" value="1"/>
</dbReference>
<dbReference type="InterPro" id="IPR000847">
    <property type="entry name" value="LysR_HTH_N"/>
</dbReference>
<evidence type="ECO:0000313" key="6">
    <source>
        <dbReference type="EMBL" id="KOO52348.1"/>
    </source>
</evidence>
<evidence type="ECO:0000256" key="3">
    <source>
        <dbReference type="ARBA" id="ARBA00023125"/>
    </source>
</evidence>
<sequence>MDLKRLYYFITIVNNKSYSKAAEKLHISQPSLSNAVKKLELEVGAPLLERSTRKFVLTDAGELLYTRATIMLSQMDIMNKEMKEVIAGGKGEIVLGIIESLKTWLPNLIYTYKQSYPAMVFKLFDVLSVEHVKHSLQTYKSHAIITNQLIYDEDIESIPLYQEQLVAVLPQGHPLTKKASLSLADLEQESFIVSTEGFQTRIDIINAFKVAQLKLNIQFEIERFETAVSLVRNNLGVTIVPENYVMEPIDSTVVKRPIDHPSLERTVYLAYMKNRHLPVAIQSFLQSVEQHFVNN</sequence>
<feature type="domain" description="HTH lysR-type" evidence="5">
    <location>
        <begin position="1"/>
        <end position="58"/>
    </location>
</feature>
<dbReference type="PATRIC" id="fig|263475.3.peg.2075"/>
<dbReference type="Proteomes" id="UP000036867">
    <property type="component" value="Unassembled WGS sequence"/>
</dbReference>
<dbReference type="PANTHER" id="PTHR30419:SF28">
    <property type="entry name" value="HTH-TYPE TRANSCRIPTIONAL REGULATOR BSDA"/>
    <property type="match status" value="1"/>
</dbReference>
<keyword evidence="3" id="KW-0238">DNA-binding</keyword>
<comment type="similarity">
    <text evidence="1">Belongs to the LysR transcriptional regulatory family.</text>
</comment>
<dbReference type="GO" id="GO:0003700">
    <property type="term" value="F:DNA-binding transcription factor activity"/>
    <property type="evidence" value="ECO:0007669"/>
    <property type="project" value="InterPro"/>
</dbReference>
<keyword evidence="7" id="KW-1185">Reference proteome</keyword>
<organism evidence="6 7">
    <name type="scientific">Viridibacillus arvi</name>
    <dbReference type="NCBI Taxonomy" id="263475"/>
    <lineage>
        <taxon>Bacteria</taxon>
        <taxon>Bacillati</taxon>
        <taxon>Bacillota</taxon>
        <taxon>Bacilli</taxon>
        <taxon>Bacillales</taxon>
        <taxon>Caryophanaceae</taxon>
        <taxon>Viridibacillus</taxon>
    </lineage>
</organism>
<reference evidence="7" key="1">
    <citation type="submission" date="2015-08" db="EMBL/GenBank/DDBJ databases">
        <title>Fjat-10028 dsm 16317.</title>
        <authorList>
            <person name="Liu B."/>
            <person name="Wang J."/>
            <person name="Zhu Y."/>
            <person name="Liu G."/>
            <person name="Chen Q."/>
            <person name="Chen Z."/>
            <person name="Lan J."/>
            <person name="Che J."/>
            <person name="Ge C."/>
            <person name="Shi H."/>
            <person name="Pan Z."/>
            <person name="Liu X."/>
        </authorList>
    </citation>
    <scope>NUCLEOTIDE SEQUENCE [LARGE SCALE GENOMIC DNA]</scope>
    <source>
        <strain evidence="7">DSM 16317</strain>
    </source>
</reference>
<proteinExistence type="inferred from homology"/>
<dbReference type="PROSITE" id="PS50931">
    <property type="entry name" value="HTH_LYSR"/>
    <property type="match status" value="1"/>
</dbReference>
<evidence type="ECO:0000256" key="1">
    <source>
        <dbReference type="ARBA" id="ARBA00009437"/>
    </source>
</evidence>
<evidence type="ECO:0000256" key="2">
    <source>
        <dbReference type="ARBA" id="ARBA00023015"/>
    </source>
</evidence>
<dbReference type="GO" id="GO:0003677">
    <property type="term" value="F:DNA binding"/>
    <property type="evidence" value="ECO:0007669"/>
    <property type="project" value="UniProtKB-KW"/>
</dbReference>
<keyword evidence="4" id="KW-0804">Transcription</keyword>
<dbReference type="SUPFAM" id="SSF46785">
    <property type="entry name" value="Winged helix' DNA-binding domain"/>
    <property type="match status" value="1"/>
</dbReference>
<keyword evidence="2" id="KW-0805">Transcription regulation</keyword>
<dbReference type="OrthoDB" id="9803735at2"/>
<dbReference type="GO" id="GO:0005829">
    <property type="term" value="C:cytosol"/>
    <property type="evidence" value="ECO:0007669"/>
    <property type="project" value="TreeGrafter"/>
</dbReference>
<dbReference type="Pfam" id="PF03466">
    <property type="entry name" value="LysR_substrate"/>
    <property type="match status" value="1"/>
</dbReference>
<dbReference type="Gene3D" id="1.10.10.10">
    <property type="entry name" value="Winged helix-like DNA-binding domain superfamily/Winged helix DNA-binding domain"/>
    <property type="match status" value="1"/>
</dbReference>
<dbReference type="InterPro" id="IPR050950">
    <property type="entry name" value="HTH-type_LysR_regulators"/>
</dbReference>
<dbReference type="STRING" id="263475.AMD00_08095"/>
<dbReference type="RefSeq" id="WP_053416515.1">
    <property type="nucleotide sequence ID" value="NZ_LILB01000001.1"/>
</dbReference>
<dbReference type="PRINTS" id="PR00039">
    <property type="entry name" value="HTHLYSR"/>
</dbReference>
<protein>
    <submittedName>
        <fullName evidence="6">LysR family transcriptional regulator</fullName>
    </submittedName>
</protein>
<dbReference type="Gene3D" id="3.40.190.290">
    <property type="match status" value="1"/>
</dbReference>
<dbReference type="InterPro" id="IPR036388">
    <property type="entry name" value="WH-like_DNA-bd_sf"/>
</dbReference>
<dbReference type="SUPFAM" id="SSF53850">
    <property type="entry name" value="Periplasmic binding protein-like II"/>
    <property type="match status" value="1"/>
</dbReference>
<evidence type="ECO:0000313" key="7">
    <source>
        <dbReference type="Proteomes" id="UP000036867"/>
    </source>
</evidence>